<dbReference type="KEGG" id="nai:NECAME_18270"/>
<reference evidence="2" key="1">
    <citation type="journal article" date="2014" name="Nat. Genet.">
        <title>Genome of the human hookworm Necator americanus.</title>
        <authorList>
            <person name="Tang Y.T."/>
            <person name="Gao X."/>
            <person name="Rosa B.A."/>
            <person name="Abubucker S."/>
            <person name="Hallsworth-Pepin K."/>
            <person name="Martin J."/>
            <person name="Tyagi R."/>
            <person name="Heizer E."/>
            <person name="Zhang X."/>
            <person name="Bhonagiri-Palsikar V."/>
            <person name="Minx P."/>
            <person name="Warren W.C."/>
            <person name="Wang Q."/>
            <person name="Zhan B."/>
            <person name="Hotez P.J."/>
            <person name="Sternberg P.W."/>
            <person name="Dougall A."/>
            <person name="Gaze S.T."/>
            <person name="Mulvenna J."/>
            <person name="Sotillo J."/>
            <person name="Ranganathan S."/>
            <person name="Rabelo E.M."/>
            <person name="Wilson R.K."/>
            <person name="Felgner P.L."/>
            <person name="Bethony J."/>
            <person name="Hawdon J.M."/>
            <person name="Gasser R.B."/>
            <person name="Loukas A."/>
            <person name="Mitreva M."/>
        </authorList>
    </citation>
    <scope>NUCLEOTIDE SEQUENCE [LARGE SCALE GENOMIC DNA]</scope>
</reference>
<gene>
    <name evidence="1" type="ORF">NECAME_18270</name>
</gene>
<sequence length="59" mass="6752">MHIQLLPNSTTVHPYCSTVLLLSSTHRNTAAHCYSTRNSIDSTVYRTVRKWSMPSRISM</sequence>
<dbReference type="Proteomes" id="UP000053676">
    <property type="component" value="Unassembled WGS sequence"/>
</dbReference>
<dbReference type="AlphaFoldDB" id="W2SUW3"/>
<evidence type="ECO:0000313" key="2">
    <source>
        <dbReference type="Proteomes" id="UP000053676"/>
    </source>
</evidence>
<proteinExistence type="predicted"/>
<organism evidence="1 2">
    <name type="scientific">Necator americanus</name>
    <name type="common">Human hookworm</name>
    <dbReference type="NCBI Taxonomy" id="51031"/>
    <lineage>
        <taxon>Eukaryota</taxon>
        <taxon>Metazoa</taxon>
        <taxon>Ecdysozoa</taxon>
        <taxon>Nematoda</taxon>
        <taxon>Chromadorea</taxon>
        <taxon>Rhabditida</taxon>
        <taxon>Rhabditina</taxon>
        <taxon>Rhabditomorpha</taxon>
        <taxon>Strongyloidea</taxon>
        <taxon>Ancylostomatidae</taxon>
        <taxon>Bunostominae</taxon>
        <taxon>Necator</taxon>
    </lineage>
</organism>
<name>W2SUW3_NECAM</name>
<dbReference type="EMBL" id="KI660449">
    <property type="protein sequence ID" value="ETN73534.1"/>
    <property type="molecule type" value="Genomic_DNA"/>
</dbReference>
<keyword evidence="2" id="KW-1185">Reference proteome</keyword>
<evidence type="ECO:0000313" key="1">
    <source>
        <dbReference type="EMBL" id="ETN73534.1"/>
    </source>
</evidence>
<protein>
    <submittedName>
        <fullName evidence="1">Uncharacterized protein</fullName>
    </submittedName>
</protein>
<accession>W2SUW3</accession>